<dbReference type="InterPro" id="IPR035965">
    <property type="entry name" value="PAS-like_dom_sf"/>
</dbReference>
<dbReference type="SUPFAM" id="SSF55073">
    <property type="entry name" value="Nucleotide cyclase"/>
    <property type="match status" value="1"/>
</dbReference>
<feature type="domain" description="PAS" evidence="2">
    <location>
        <begin position="190"/>
        <end position="234"/>
    </location>
</feature>
<dbReference type="SMART" id="SM00052">
    <property type="entry name" value="EAL"/>
    <property type="match status" value="1"/>
</dbReference>
<evidence type="ECO:0000313" key="6">
    <source>
        <dbReference type="EMBL" id="MBZ9567769.1"/>
    </source>
</evidence>
<evidence type="ECO:0000259" key="3">
    <source>
        <dbReference type="PROSITE" id="PS50113"/>
    </source>
</evidence>
<dbReference type="Gene3D" id="3.30.450.20">
    <property type="entry name" value="PAS domain"/>
    <property type="match status" value="1"/>
</dbReference>
<dbReference type="InterPro" id="IPR029787">
    <property type="entry name" value="Nucleotide_cyclase"/>
</dbReference>
<evidence type="ECO:0000256" key="1">
    <source>
        <dbReference type="SAM" id="Phobius"/>
    </source>
</evidence>
<dbReference type="NCBIfam" id="TIGR00229">
    <property type="entry name" value="sensory_box"/>
    <property type="match status" value="1"/>
</dbReference>
<dbReference type="PROSITE" id="PS50112">
    <property type="entry name" value="PAS"/>
    <property type="match status" value="1"/>
</dbReference>
<dbReference type="SMART" id="SM00091">
    <property type="entry name" value="PAS"/>
    <property type="match status" value="1"/>
</dbReference>
<keyword evidence="1" id="KW-0472">Membrane</keyword>
<keyword evidence="7" id="KW-1185">Reference proteome</keyword>
<sequence>MLYQGLWQPCLFSAIGAALLVGILWPVVAHGALLAWLLVMLLVSMVRCGIGVYFRRLDHAARRHPRWRCLALGGALLTGSVWGAAVIWLFPHEPAYQPALVLTVAGVSAGAVTTLSPLWTAAIVCLVPVALPMAFQYARMDTPLASKLALMVGVFLVFVIGASQRWSSVLREKLRLEADRQRREQDLRESEARYRAIFRASPLGVFHFDTRGRILDCNDRFVDLIGTSRAGLIGLDLPATLHDTRVQRALTQALTEGQGHFEGDYTAVLSGQTRPMRALFSGIRDGQGAIVGGMAIIEDLTEHRQAEATIHRQAFYDPLTNLPNRRLLLDRLARVQAHCRRHGEHGAVLFIDLDHFKKVNESLGHAAGDRLLMLVAERLGALQEGEGLTARVSGDGFVIVLASLGETLVRAKAGAQQMAERVVAELSASYPVAERTLTITPSLGVALFGAVPASSMELIKQAETAMYQAKAGGRACVRHYLPSMRTAALHHLALEQGLRQALASGEQLMLYFQPQVDRQARVIGAEALLRWQHPSLGMVSPAEFIPVAEETGLILELGDWVLREACEALRCLPASRLPRLSVNISPHQFARRDFVERVAARVEAAGIDPARLLLEITEGVLIDDLYAAIETLNGLKRIGVALAIDDFGVGYSSLSYLKRLPLDELKIDRSFIQELEDANDAAIVQTIIAIARHLALAVVAEGVETHEQQAFLEANGCHAFQGFLFHRPMPYAALASSLKAVTGATDSMPQG</sequence>
<dbReference type="InterPro" id="IPR000014">
    <property type="entry name" value="PAS"/>
</dbReference>
<dbReference type="InterPro" id="IPR043128">
    <property type="entry name" value="Rev_trsase/Diguanyl_cyclase"/>
</dbReference>
<feature type="transmembrane region" description="Helical" evidence="1">
    <location>
        <begin position="144"/>
        <end position="163"/>
    </location>
</feature>
<dbReference type="InterPro" id="IPR000700">
    <property type="entry name" value="PAS-assoc_C"/>
</dbReference>
<dbReference type="CDD" id="cd01949">
    <property type="entry name" value="GGDEF"/>
    <property type="match status" value="1"/>
</dbReference>
<feature type="transmembrane region" description="Helical" evidence="1">
    <location>
        <begin position="33"/>
        <end position="55"/>
    </location>
</feature>
<feature type="transmembrane region" description="Helical" evidence="1">
    <location>
        <begin position="67"/>
        <end position="89"/>
    </location>
</feature>
<dbReference type="InterPro" id="IPR052155">
    <property type="entry name" value="Biofilm_reg_signaling"/>
</dbReference>
<name>A0ABS7WYQ7_9GAMM</name>
<evidence type="ECO:0000259" key="5">
    <source>
        <dbReference type="PROSITE" id="PS50887"/>
    </source>
</evidence>
<dbReference type="Gene3D" id="3.20.20.450">
    <property type="entry name" value="EAL domain"/>
    <property type="match status" value="1"/>
</dbReference>
<keyword evidence="1" id="KW-0812">Transmembrane</keyword>
<dbReference type="Gene3D" id="3.30.70.270">
    <property type="match status" value="1"/>
</dbReference>
<evidence type="ECO:0000313" key="7">
    <source>
        <dbReference type="Proteomes" id="UP001319883"/>
    </source>
</evidence>
<keyword evidence="1" id="KW-1133">Transmembrane helix</keyword>
<dbReference type="PROSITE" id="PS50113">
    <property type="entry name" value="PAC"/>
    <property type="match status" value="1"/>
</dbReference>
<feature type="transmembrane region" description="Helical" evidence="1">
    <location>
        <begin position="7"/>
        <end position="27"/>
    </location>
</feature>
<dbReference type="SUPFAM" id="SSF141868">
    <property type="entry name" value="EAL domain-like"/>
    <property type="match status" value="1"/>
</dbReference>
<feature type="transmembrane region" description="Helical" evidence="1">
    <location>
        <begin position="119"/>
        <end position="138"/>
    </location>
</feature>
<protein>
    <submittedName>
        <fullName evidence="6">EAL domain-containing protein</fullName>
    </submittedName>
</protein>
<feature type="domain" description="GGDEF" evidence="5">
    <location>
        <begin position="344"/>
        <end position="482"/>
    </location>
</feature>
<feature type="domain" description="EAL" evidence="4">
    <location>
        <begin position="491"/>
        <end position="742"/>
    </location>
</feature>
<dbReference type="CDD" id="cd00130">
    <property type="entry name" value="PAS"/>
    <property type="match status" value="1"/>
</dbReference>
<evidence type="ECO:0000259" key="4">
    <source>
        <dbReference type="PROSITE" id="PS50883"/>
    </source>
</evidence>
<dbReference type="SMART" id="SM00267">
    <property type="entry name" value="GGDEF"/>
    <property type="match status" value="1"/>
</dbReference>
<dbReference type="InterPro" id="IPR013767">
    <property type="entry name" value="PAS_fold"/>
</dbReference>
<dbReference type="EMBL" id="JAGXFD010000001">
    <property type="protein sequence ID" value="MBZ9567769.1"/>
    <property type="molecule type" value="Genomic_DNA"/>
</dbReference>
<dbReference type="Pfam" id="PF00990">
    <property type="entry name" value="GGDEF"/>
    <property type="match status" value="1"/>
</dbReference>
<evidence type="ECO:0000259" key="2">
    <source>
        <dbReference type="PROSITE" id="PS50112"/>
    </source>
</evidence>
<dbReference type="InterPro" id="IPR000160">
    <property type="entry name" value="GGDEF_dom"/>
</dbReference>
<dbReference type="PROSITE" id="PS50887">
    <property type="entry name" value="GGDEF"/>
    <property type="match status" value="1"/>
</dbReference>
<comment type="caution">
    <text evidence="6">The sequence shown here is derived from an EMBL/GenBank/DDBJ whole genome shotgun (WGS) entry which is preliminary data.</text>
</comment>
<accession>A0ABS7WYQ7</accession>
<gene>
    <name evidence="6" type="ORF">KGQ91_08760</name>
</gene>
<dbReference type="Pfam" id="PF00989">
    <property type="entry name" value="PAS"/>
    <property type="match status" value="1"/>
</dbReference>
<dbReference type="RefSeq" id="WP_224420797.1">
    <property type="nucleotide sequence ID" value="NZ_JAGXFD010000001.1"/>
</dbReference>
<dbReference type="CDD" id="cd01948">
    <property type="entry name" value="EAL"/>
    <property type="match status" value="1"/>
</dbReference>
<dbReference type="InterPro" id="IPR035919">
    <property type="entry name" value="EAL_sf"/>
</dbReference>
<dbReference type="NCBIfam" id="TIGR00254">
    <property type="entry name" value="GGDEF"/>
    <property type="match status" value="1"/>
</dbReference>
<proteinExistence type="predicted"/>
<organism evidence="6 7">
    <name type="scientific">Modicisalibacter tunisiensis</name>
    <dbReference type="NCBI Taxonomy" id="390637"/>
    <lineage>
        <taxon>Bacteria</taxon>
        <taxon>Pseudomonadati</taxon>
        <taxon>Pseudomonadota</taxon>
        <taxon>Gammaproteobacteria</taxon>
        <taxon>Oceanospirillales</taxon>
        <taxon>Halomonadaceae</taxon>
        <taxon>Modicisalibacter</taxon>
    </lineage>
</organism>
<dbReference type="PANTHER" id="PTHR44757">
    <property type="entry name" value="DIGUANYLATE CYCLASE DGCP"/>
    <property type="match status" value="1"/>
</dbReference>
<dbReference type="PANTHER" id="PTHR44757:SF2">
    <property type="entry name" value="BIOFILM ARCHITECTURE MAINTENANCE PROTEIN MBAA"/>
    <property type="match status" value="1"/>
</dbReference>
<reference evidence="6 7" key="1">
    <citation type="submission" date="2021-05" db="EMBL/GenBank/DDBJ databases">
        <title>Petroleum and Energy Research Collection (APPE): ex situ preservation of microbial diversity associated with the oil industry and exploitation of its biotechnological potential.</title>
        <authorList>
            <person name="Paixao C.T.M."/>
            <person name="Gomes M.B."/>
            <person name="Oliveira V.M."/>
        </authorList>
    </citation>
    <scope>NUCLEOTIDE SEQUENCE [LARGE SCALE GENOMIC DNA]</scope>
    <source>
        <strain evidence="6 7">LIT2</strain>
    </source>
</reference>
<dbReference type="InterPro" id="IPR001633">
    <property type="entry name" value="EAL_dom"/>
</dbReference>
<dbReference type="SUPFAM" id="SSF55785">
    <property type="entry name" value="PYP-like sensor domain (PAS domain)"/>
    <property type="match status" value="1"/>
</dbReference>
<dbReference type="Proteomes" id="UP001319883">
    <property type="component" value="Unassembled WGS sequence"/>
</dbReference>
<dbReference type="Pfam" id="PF00563">
    <property type="entry name" value="EAL"/>
    <property type="match status" value="1"/>
</dbReference>
<feature type="domain" description="PAC" evidence="3">
    <location>
        <begin position="259"/>
        <end position="312"/>
    </location>
</feature>
<dbReference type="PROSITE" id="PS50883">
    <property type="entry name" value="EAL"/>
    <property type="match status" value="1"/>
</dbReference>